<dbReference type="SUPFAM" id="SSF50729">
    <property type="entry name" value="PH domain-like"/>
    <property type="match status" value="1"/>
</dbReference>
<feature type="region of interest" description="Disordered" evidence="5">
    <location>
        <begin position="207"/>
        <end position="233"/>
    </location>
</feature>
<evidence type="ECO:0000256" key="2">
    <source>
        <dbReference type="ARBA" id="ARBA00010798"/>
    </source>
</evidence>
<dbReference type="RefSeq" id="XP_026738766.1">
    <property type="nucleotide sequence ID" value="XM_026882965.1"/>
</dbReference>
<dbReference type="AlphaFoldDB" id="A0A7E5WF24"/>
<protein>
    <submittedName>
        <fullName evidence="8">Gamma-1-syntrophin</fullName>
    </submittedName>
</protein>
<dbReference type="InterPro" id="IPR036034">
    <property type="entry name" value="PDZ_sf"/>
</dbReference>
<organism evidence="7 8">
    <name type="scientific">Trichoplusia ni</name>
    <name type="common">Cabbage looper</name>
    <dbReference type="NCBI Taxonomy" id="7111"/>
    <lineage>
        <taxon>Eukaryota</taxon>
        <taxon>Metazoa</taxon>
        <taxon>Ecdysozoa</taxon>
        <taxon>Arthropoda</taxon>
        <taxon>Hexapoda</taxon>
        <taxon>Insecta</taxon>
        <taxon>Pterygota</taxon>
        <taxon>Neoptera</taxon>
        <taxon>Endopterygota</taxon>
        <taxon>Lepidoptera</taxon>
        <taxon>Glossata</taxon>
        <taxon>Ditrysia</taxon>
        <taxon>Noctuoidea</taxon>
        <taxon>Noctuidae</taxon>
        <taxon>Plusiinae</taxon>
        <taxon>Trichoplusia</taxon>
    </lineage>
</organism>
<evidence type="ECO:0000256" key="5">
    <source>
        <dbReference type="SAM" id="MobiDB-lite"/>
    </source>
</evidence>
<dbReference type="OrthoDB" id="9975356at2759"/>
<dbReference type="CDD" id="cd06801">
    <property type="entry name" value="PDZ_syntrophin-like"/>
    <property type="match status" value="1"/>
</dbReference>
<dbReference type="PROSITE" id="PS50106">
    <property type="entry name" value="PDZ"/>
    <property type="match status" value="1"/>
</dbReference>
<gene>
    <name evidence="8" type="primary">LOC113501743</name>
</gene>
<dbReference type="InParanoid" id="A0A7E5WF24"/>
<keyword evidence="4" id="KW-0206">Cytoskeleton</keyword>
<proteinExistence type="inferred from homology"/>
<dbReference type="SUPFAM" id="SSF50156">
    <property type="entry name" value="PDZ domain-like"/>
    <property type="match status" value="1"/>
</dbReference>
<feature type="compositionally biased region" description="Polar residues" evidence="5">
    <location>
        <begin position="175"/>
        <end position="193"/>
    </location>
</feature>
<dbReference type="Proteomes" id="UP000322000">
    <property type="component" value="Chromosome 16"/>
</dbReference>
<evidence type="ECO:0000259" key="6">
    <source>
        <dbReference type="PROSITE" id="PS50106"/>
    </source>
</evidence>
<dbReference type="Pfam" id="PF23012">
    <property type="entry name" value="Syntrophin_4th"/>
    <property type="match status" value="1"/>
</dbReference>
<evidence type="ECO:0000256" key="3">
    <source>
        <dbReference type="ARBA" id="ARBA00022490"/>
    </source>
</evidence>
<dbReference type="PANTHER" id="PTHR10554:SF1">
    <property type="entry name" value="FI16515P1"/>
    <property type="match status" value="1"/>
</dbReference>
<keyword evidence="7" id="KW-1185">Reference proteome</keyword>
<name>A0A7E5WF24_TRINI</name>
<dbReference type="CTD" id="6854"/>
<dbReference type="PANTHER" id="PTHR10554">
    <property type="entry name" value="SYNTROPHIN"/>
    <property type="match status" value="1"/>
</dbReference>
<evidence type="ECO:0000313" key="8">
    <source>
        <dbReference type="RefSeq" id="XP_026738766.1"/>
    </source>
</evidence>
<feature type="region of interest" description="Disordered" evidence="5">
    <location>
        <begin position="156"/>
        <end position="193"/>
    </location>
</feature>
<feature type="compositionally biased region" description="Low complexity" evidence="5">
    <location>
        <begin position="157"/>
        <end position="166"/>
    </location>
</feature>
<dbReference type="InterPro" id="IPR001478">
    <property type="entry name" value="PDZ"/>
</dbReference>
<comment type="similarity">
    <text evidence="2">Belongs to the syntrophin family.</text>
</comment>
<dbReference type="InterPro" id="IPR015482">
    <property type="entry name" value="Syntrophin"/>
</dbReference>
<dbReference type="GO" id="GO:0005198">
    <property type="term" value="F:structural molecule activity"/>
    <property type="evidence" value="ECO:0007669"/>
    <property type="project" value="InterPro"/>
</dbReference>
<feature type="domain" description="PDZ" evidence="6">
    <location>
        <begin position="64"/>
        <end position="147"/>
    </location>
</feature>
<keyword evidence="3" id="KW-0963">Cytoplasm</keyword>
<accession>A0A7E5WF24</accession>
<dbReference type="InterPro" id="IPR055108">
    <property type="entry name" value="Syntrophin_4th"/>
</dbReference>
<reference evidence="8" key="1">
    <citation type="submission" date="2025-08" db="UniProtKB">
        <authorList>
            <consortium name="RefSeq"/>
        </authorList>
    </citation>
    <scope>IDENTIFICATION</scope>
</reference>
<dbReference type="GO" id="GO:0005856">
    <property type="term" value="C:cytoskeleton"/>
    <property type="evidence" value="ECO:0007669"/>
    <property type="project" value="UniProtKB-SubCell"/>
</dbReference>
<dbReference type="GO" id="GO:0016010">
    <property type="term" value="C:dystrophin-associated glycoprotein complex"/>
    <property type="evidence" value="ECO:0007669"/>
    <property type="project" value="TreeGrafter"/>
</dbReference>
<evidence type="ECO:0000256" key="4">
    <source>
        <dbReference type="ARBA" id="ARBA00023212"/>
    </source>
</evidence>
<comment type="subcellular location">
    <subcellularLocation>
        <location evidence="1">Cytoplasm</location>
        <location evidence="1">Cytoskeleton</location>
    </subcellularLocation>
</comment>
<sequence length="556" mass="60988">MMTPIEEKKDEKIRTGMVQVSDGKSRPRPARLVLTMDAVTVQREAPAPVQPAKDKSVPHARERMVQITRQKVGGLGLSIKGGAEHKLPILISKIYKDQAADQTGQLFVGDAVIKVNGEYITACKHDDAVNILRNAGDIVVLTVKHYRAATPFLQKQADGASDTDSSTGDDHPSLHNKTVDANCNSEKNPDQTNGGWQCAWEGCEGSRPGSAAGSARGSRPASAASDLPDPTTITTIATTNTNAKEWRDVVTVPLMMGYVTRYVFGTDKLRPGAFEVRGARPHVTTGVVHAEDPASLSLWLKSISDNIVGLTNLQMKLFNRHFGVGERIEYMGWVHEGVLQAQQPWQTYRPKFLVLKGTDVMLFDVPPMNITELAKCPETLKVYQTMFRTVKESETVDWRQHCFLVQSSLAGPAGAAAPGPRYFSTETRRDLLRVDQAWTANIVNSVIRLGKKTFTVVHMGRAAGLTLDWASGFSLSEGTPGAKPVWTYRFSQLRGSSDDGKSKLKLHFQDSETKVIETKELECQILQSLLFCMHAFLTAKVASVDPAFLASIQQAN</sequence>
<dbReference type="KEGG" id="tnl:113501743"/>
<dbReference type="FunFam" id="2.30.42.10:FF:000193">
    <property type="entry name" value="Syntrophin gamma 1"/>
    <property type="match status" value="1"/>
</dbReference>
<dbReference type="Pfam" id="PF00595">
    <property type="entry name" value="PDZ"/>
    <property type="match status" value="1"/>
</dbReference>
<evidence type="ECO:0000256" key="1">
    <source>
        <dbReference type="ARBA" id="ARBA00004245"/>
    </source>
</evidence>
<dbReference type="FunCoup" id="A0A7E5WF24">
    <property type="interactions" value="58"/>
</dbReference>
<feature type="region of interest" description="Disordered" evidence="5">
    <location>
        <begin position="1"/>
        <end position="29"/>
    </location>
</feature>
<feature type="compositionally biased region" description="Basic and acidic residues" evidence="5">
    <location>
        <begin position="1"/>
        <end position="14"/>
    </location>
</feature>
<evidence type="ECO:0000313" key="7">
    <source>
        <dbReference type="Proteomes" id="UP000322000"/>
    </source>
</evidence>
<dbReference type="SMART" id="SM00228">
    <property type="entry name" value="PDZ"/>
    <property type="match status" value="1"/>
</dbReference>
<dbReference type="GeneID" id="113501743"/>
<dbReference type="Gene3D" id="2.30.42.10">
    <property type="match status" value="1"/>
</dbReference>